<dbReference type="Proteomes" id="UP000193642">
    <property type="component" value="Unassembled WGS sequence"/>
</dbReference>
<dbReference type="OrthoDB" id="2126370at2759"/>
<proteinExistence type="predicted"/>
<comment type="caution">
    <text evidence="1">The sequence shown here is derived from an EMBL/GenBank/DDBJ whole genome shotgun (WGS) entry which is preliminary data.</text>
</comment>
<name>A0A1Y2AT22_9FUNG</name>
<dbReference type="InterPro" id="IPR027417">
    <property type="entry name" value="P-loop_NTPase"/>
</dbReference>
<reference evidence="1 2" key="1">
    <citation type="submission" date="2016-07" db="EMBL/GenBank/DDBJ databases">
        <title>Pervasive Adenine N6-methylation of Active Genes in Fungi.</title>
        <authorList>
            <consortium name="DOE Joint Genome Institute"/>
            <person name="Mondo S.J."/>
            <person name="Dannebaum R.O."/>
            <person name="Kuo R.C."/>
            <person name="Labutti K."/>
            <person name="Haridas S."/>
            <person name="Kuo A."/>
            <person name="Salamov A."/>
            <person name="Ahrendt S.R."/>
            <person name="Lipzen A."/>
            <person name="Sullivan W."/>
            <person name="Andreopoulos W.B."/>
            <person name="Clum A."/>
            <person name="Lindquist E."/>
            <person name="Daum C."/>
            <person name="Ramamoorthy G.K."/>
            <person name="Gryganskyi A."/>
            <person name="Culley D."/>
            <person name="Magnuson J.K."/>
            <person name="James T.Y."/>
            <person name="O'Malley M.A."/>
            <person name="Stajich J.E."/>
            <person name="Spatafora J.W."/>
            <person name="Visel A."/>
            <person name="Grigoriev I.V."/>
        </authorList>
    </citation>
    <scope>NUCLEOTIDE SEQUENCE [LARGE SCALE GENOMIC DNA]</scope>
    <source>
        <strain evidence="1 2">JEL800</strain>
    </source>
</reference>
<evidence type="ECO:0000313" key="1">
    <source>
        <dbReference type="EMBL" id="ORY25095.1"/>
    </source>
</evidence>
<protein>
    <submittedName>
        <fullName evidence="1">Uncharacterized protein</fullName>
    </submittedName>
</protein>
<dbReference type="AlphaFoldDB" id="A0A1Y2AT22"/>
<accession>A0A1Y2AT22</accession>
<gene>
    <name evidence="1" type="ORF">BCR33DRAFT_705851</name>
</gene>
<sequence>MSKNTVAAFDSIAVKEAFDSITVKEAFEQLTSFVLFDKTNRNVFTAPETGKILQPANVLTLEIQGIDGIPDFLFSHQIYDDESALGITMPVDELLEIESNTIILIGVSGCGKTRTCFDYARHRWCLLFDCTKDIDVFSMIGLLNSHQPLIKTEYSQKEFEHLSEKLIMSLIGARMLVLRSLLEQNAEFRQFEWLCIQRSRRTQKLFDQIFSSLSSYSFRIVGKIFDSLKREFDGRVIFDESQHLLTVLEWEYRSSKPDQRGISNNQLDSPRSFFSFAAGFVMNYSLKSIWCGTHMRIRNMELMHSAAGGKPTNVHVFTRFTYLTPKMIFNLCSRWIQPLIFNQNQAVFDEASMFLHGRPRFFMSFLRKLIDNDNIQQSLALYRAEMTTEYGSSFEDTSPFYFWKKRFPDIILPISGSSDRKKLVAEVLLQICLSSLFGNGSTVSFPFHEDLDLVSTSLVMVERQLETWGACMAEPIVLSAGLNFFATKSPDALMTYFARQVFSPLVPPNPSAQERGHIMELIIALRFIQGWWQEPELKAFLPKWVNDMNISKPVGILDCRNEKNANMFLQQLRRASFPYVLLPAVNAGPDLRYSVFSCCNKTTSTANSNSSMYVSAEDVHKNIATMEPSNWYKPQPLLQSQCSEETQSWRFVHLRFELLDTAPSLKPQFQSGAAGNDYVICVNLECDFALKFFGAKFVSAYKEFVARVIRNQ</sequence>
<evidence type="ECO:0000313" key="2">
    <source>
        <dbReference type="Proteomes" id="UP000193642"/>
    </source>
</evidence>
<organism evidence="1 2">
    <name type="scientific">Rhizoclosmatium globosum</name>
    <dbReference type="NCBI Taxonomy" id="329046"/>
    <lineage>
        <taxon>Eukaryota</taxon>
        <taxon>Fungi</taxon>
        <taxon>Fungi incertae sedis</taxon>
        <taxon>Chytridiomycota</taxon>
        <taxon>Chytridiomycota incertae sedis</taxon>
        <taxon>Chytridiomycetes</taxon>
        <taxon>Chytridiales</taxon>
        <taxon>Chytriomycetaceae</taxon>
        <taxon>Rhizoclosmatium</taxon>
    </lineage>
</organism>
<keyword evidence="2" id="KW-1185">Reference proteome</keyword>
<dbReference type="EMBL" id="MCGO01000134">
    <property type="protein sequence ID" value="ORY25095.1"/>
    <property type="molecule type" value="Genomic_DNA"/>
</dbReference>
<dbReference type="SUPFAM" id="SSF52540">
    <property type="entry name" value="P-loop containing nucleoside triphosphate hydrolases"/>
    <property type="match status" value="1"/>
</dbReference>